<dbReference type="EMBL" id="PFEL01000077">
    <property type="protein sequence ID" value="PJE69019.1"/>
    <property type="molecule type" value="Genomic_DNA"/>
</dbReference>
<gene>
    <name evidence="1" type="ORF">COU96_02120</name>
</gene>
<accession>A0A2M8L5B1</accession>
<protein>
    <submittedName>
        <fullName evidence="1">Uncharacterized protein</fullName>
    </submittedName>
</protein>
<dbReference type="AlphaFoldDB" id="A0A2M8L5B1"/>
<name>A0A2M8L5B1_9BACT</name>
<dbReference type="Proteomes" id="UP000229500">
    <property type="component" value="Unassembled WGS sequence"/>
</dbReference>
<evidence type="ECO:0000313" key="1">
    <source>
        <dbReference type="EMBL" id="PJE69019.1"/>
    </source>
</evidence>
<evidence type="ECO:0000313" key="2">
    <source>
        <dbReference type="Proteomes" id="UP000229500"/>
    </source>
</evidence>
<reference evidence="2" key="1">
    <citation type="submission" date="2017-09" db="EMBL/GenBank/DDBJ databases">
        <title>Depth-based differentiation of microbial function through sediment-hosted aquifers and enrichment of novel symbionts in the deep terrestrial subsurface.</title>
        <authorList>
            <person name="Probst A.J."/>
            <person name="Ladd B."/>
            <person name="Jarett J.K."/>
            <person name="Geller-Mcgrath D.E."/>
            <person name="Sieber C.M.K."/>
            <person name="Emerson J.B."/>
            <person name="Anantharaman K."/>
            <person name="Thomas B.C."/>
            <person name="Malmstrom R."/>
            <person name="Stieglmeier M."/>
            <person name="Klingl A."/>
            <person name="Woyke T."/>
            <person name="Ryan C.M."/>
            <person name="Banfield J.F."/>
        </authorList>
    </citation>
    <scope>NUCLEOTIDE SEQUENCE [LARGE SCALE GENOMIC DNA]</scope>
</reference>
<proteinExistence type="predicted"/>
<comment type="caution">
    <text evidence="1">The sequence shown here is derived from an EMBL/GenBank/DDBJ whole genome shotgun (WGS) entry which is preliminary data.</text>
</comment>
<organism evidence="1 2">
    <name type="scientific">Candidatus Shapirobacteria bacterium CG10_big_fil_rev_8_21_14_0_10_38_14</name>
    <dbReference type="NCBI Taxonomy" id="1974483"/>
    <lineage>
        <taxon>Bacteria</taxon>
        <taxon>Candidatus Shapironibacteriota</taxon>
    </lineage>
</organism>
<sequence>MSNTRKNLAKSYNLLYYTSVTAKYNFVMNKRERLKAGEKDLQRKTHIIFPVTKRMLEQKLRVIGQKLDGMFAEGIPWQHDAGGFHRVIKLLS</sequence>